<evidence type="ECO:0000313" key="2">
    <source>
        <dbReference type="Proteomes" id="UP000050741"/>
    </source>
</evidence>
<proteinExistence type="predicted"/>
<dbReference type="AlphaFoldDB" id="A0A183CTR9"/>
<reference evidence="3" key="2">
    <citation type="submission" date="2016-06" db="UniProtKB">
        <authorList>
            <consortium name="WormBaseParasite"/>
        </authorList>
    </citation>
    <scope>IDENTIFICATION</scope>
</reference>
<reference evidence="2" key="1">
    <citation type="submission" date="2014-05" db="EMBL/GenBank/DDBJ databases">
        <title>The genome and life-stage specific transcriptomes of Globodera pallida elucidate key aspects of plant parasitism by a cyst nematode.</title>
        <authorList>
            <person name="Cotton J.A."/>
            <person name="Lilley C.J."/>
            <person name="Jones L.M."/>
            <person name="Kikuchi T."/>
            <person name="Reid A.J."/>
            <person name="Thorpe P."/>
            <person name="Tsai I.J."/>
            <person name="Beasley H."/>
            <person name="Blok V."/>
            <person name="Cock P.J.A."/>
            <person name="Van den Akker S.E."/>
            <person name="Holroyd N."/>
            <person name="Hunt M."/>
            <person name="Mantelin S."/>
            <person name="Naghra H."/>
            <person name="Pain A."/>
            <person name="Palomares-Rius J.E."/>
            <person name="Zarowiecki M."/>
            <person name="Berriman M."/>
            <person name="Jones J.T."/>
            <person name="Urwin P.E."/>
        </authorList>
    </citation>
    <scope>NUCLEOTIDE SEQUENCE [LARGE SCALE GENOMIC DNA]</scope>
    <source>
        <strain evidence="2">Lindley</strain>
    </source>
</reference>
<evidence type="ECO:0000313" key="3">
    <source>
        <dbReference type="WBParaSite" id="GPLIN_001627700"/>
    </source>
</evidence>
<dbReference type="Proteomes" id="UP000050741">
    <property type="component" value="Unassembled WGS sequence"/>
</dbReference>
<evidence type="ECO:0000256" key="1">
    <source>
        <dbReference type="SAM" id="Coils"/>
    </source>
</evidence>
<keyword evidence="1" id="KW-0175">Coiled coil</keyword>
<name>A0A183CTR9_GLOPA</name>
<dbReference type="WBParaSite" id="GPLIN_001627700">
    <property type="protein sequence ID" value="GPLIN_001627700"/>
    <property type="gene ID" value="GPLIN_001627700"/>
</dbReference>
<keyword evidence="2" id="KW-1185">Reference proteome</keyword>
<feature type="coiled-coil region" evidence="1">
    <location>
        <begin position="2"/>
        <end position="30"/>
    </location>
</feature>
<organism evidence="2 3">
    <name type="scientific">Globodera pallida</name>
    <name type="common">Potato cyst nematode worm</name>
    <name type="synonym">Heterodera pallida</name>
    <dbReference type="NCBI Taxonomy" id="36090"/>
    <lineage>
        <taxon>Eukaryota</taxon>
        <taxon>Metazoa</taxon>
        <taxon>Ecdysozoa</taxon>
        <taxon>Nematoda</taxon>
        <taxon>Chromadorea</taxon>
        <taxon>Rhabditida</taxon>
        <taxon>Tylenchina</taxon>
        <taxon>Tylenchomorpha</taxon>
        <taxon>Tylenchoidea</taxon>
        <taxon>Heteroderidae</taxon>
        <taxon>Heteroderinae</taxon>
        <taxon>Globodera</taxon>
    </lineage>
</organism>
<sequence length="45" mass="5427">KMEQYQEEQQQKMEQYQKEQQQTIDELQKTVAMLNGTIGKGNFEF</sequence>
<protein>
    <submittedName>
        <fullName evidence="3">Prefoldin subunit beta</fullName>
    </submittedName>
</protein>
<accession>A0A183CTR9</accession>